<reference evidence="11" key="1">
    <citation type="submission" date="2023-07" db="EMBL/GenBank/DDBJ databases">
        <title>Genome sequencing of Purple Non-Sulfur Bacteria from various extreme environments.</title>
        <authorList>
            <person name="Mayer M."/>
        </authorList>
    </citation>
    <scope>NUCLEOTIDE SEQUENCE [LARGE SCALE GENOMIC DNA]</scope>
    <source>
        <strain evidence="11">DSM 17935</strain>
    </source>
</reference>
<dbReference type="Proteomes" id="UP001209755">
    <property type="component" value="Unassembled WGS sequence"/>
</dbReference>
<keyword evidence="11" id="KW-1185">Reference proteome</keyword>
<sequence>MTRRPGIDLIPHWSERHSWKRLGLVAGVIALAIIYLPILWLVVMSFSAEPLSGFPGPFTLEYYRELMAQPDWIGPLLNSLAIAAGVAVVAMVTATVVGRAIPRIGRGRFGIVGVMLLPMMIPGVVIGTALFLYFRVALGMKMGLWSLFLGHFVWAYPFAFLSVLIVALRFDKVLLDAAADLGSGPIERFWRIELPLIKDGVIAGGLFSFLLSFNEIARSIYLKGRTETLPIYLWQQAASHSSHISLIFPLNVLILVASILIVSLAFWFLFGRAKG</sequence>
<keyword evidence="5 8" id="KW-0812">Transmembrane</keyword>
<feature type="domain" description="ABC transmembrane type-1" evidence="9">
    <location>
        <begin position="76"/>
        <end position="265"/>
    </location>
</feature>
<evidence type="ECO:0000256" key="1">
    <source>
        <dbReference type="ARBA" id="ARBA00004429"/>
    </source>
</evidence>
<feature type="transmembrane region" description="Helical" evidence="8">
    <location>
        <begin position="145"/>
        <end position="168"/>
    </location>
</feature>
<feature type="transmembrane region" description="Helical" evidence="8">
    <location>
        <begin position="72"/>
        <end position="97"/>
    </location>
</feature>
<keyword evidence="4" id="KW-0997">Cell inner membrane</keyword>
<gene>
    <name evidence="10" type="ORF">M2319_001666</name>
</gene>
<comment type="similarity">
    <text evidence="8">Belongs to the binding-protein-dependent transport system permease family.</text>
</comment>
<dbReference type="PROSITE" id="PS50928">
    <property type="entry name" value="ABC_TM1"/>
    <property type="match status" value="1"/>
</dbReference>
<dbReference type="InterPro" id="IPR035906">
    <property type="entry name" value="MetI-like_sf"/>
</dbReference>
<dbReference type="Gene3D" id="1.10.3720.10">
    <property type="entry name" value="MetI-like"/>
    <property type="match status" value="1"/>
</dbReference>
<evidence type="ECO:0000256" key="7">
    <source>
        <dbReference type="ARBA" id="ARBA00023136"/>
    </source>
</evidence>
<dbReference type="RefSeq" id="WP_264600992.1">
    <property type="nucleotide sequence ID" value="NZ_JAOQNS010000004.1"/>
</dbReference>
<feature type="transmembrane region" description="Helical" evidence="8">
    <location>
        <begin position="21"/>
        <end position="43"/>
    </location>
</feature>
<evidence type="ECO:0000256" key="6">
    <source>
        <dbReference type="ARBA" id="ARBA00022989"/>
    </source>
</evidence>
<organism evidence="10 11">
    <name type="scientific">Rhodobium gokarnense</name>
    <dbReference type="NCBI Taxonomy" id="364296"/>
    <lineage>
        <taxon>Bacteria</taxon>
        <taxon>Pseudomonadati</taxon>
        <taxon>Pseudomonadota</taxon>
        <taxon>Alphaproteobacteria</taxon>
        <taxon>Hyphomicrobiales</taxon>
        <taxon>Rhodobiaceae</taxon>
        <taxon>Rhodobium</taxon>
    </lineage>
</organism>
<evidence type="ECO:0000313" key="10">
    <source>
        <dbReference type="EMBL" id="MCW2307335.1"/>
    </source>
</evidence>
<evidence type="ECO:0000313" key="11">
    <source>
        <dbReference type="Proteomes" id="UP001209755"/>
    </source>
</evidence>
<evidence type="ECO:0000256" key="3">
    <source>
        <dbReference type="ARBA" id="ARBA00022475"/>
    </source>
</evidence>
<keyword evidence="7 8" id="KW-0472">Membrane</keyword>
<evidence type="ECO:0000259" key="9">
    <source>
        <dbReference type="PROSITE" id="PS50928"/>
    </source>
</evidence>
<keyword evidence="3" id="KW-1003">Cell membrane</keyword>
<dbReference type="Pfam" id="PF00528">
    <property type="entry name" value="BPD_transp_1"/>
    <property type="match status" value="1"/>
</dbReference>
<proteinExistence type="inferred from homology"/>
<name>A0ABT3HAB6_9HYPH</name>
<dbReference type="SUPFAM" id="SSF161098">
    <property type="entry name" value="MetI-like"/>
    <property type="match status" value="1"/>
</dbReference>
<evidence type="ECO:0000256" key="5">
    <source>
        <dbReference type="ARBA" id="ARBA00022692"/>
    </source>
</evidence>
<dbReference type="PANTHER" id="PTHR43357">
    <property type="entry name" value="INNER MEMBRANE ABC TRANSPORTER PERMEASE PROTEIN YDCV"/>
    <property type="match status" value="1"/>
</dbReference>
<protein>
    <submittedName>
        <fullName evidence="10">Spermidine/putrescine transport system permease protein/spermidine/putrescine transport system permease protein</fullName>
    </submittedName>
</protein>
<feature type="transmembrane region" description="Helical" evidence="8">
    <location>
        <begin position="246"/>
        <end position="270"/>
    </location>
</feature>
<keyword evidence="6 8" id="KW-1133">Transmembrane helix</keyword>
<evidence type="ECO:0000256" key="8">
    <source>
        <dbReference type="RuleBase" id="RU363032"/>
    </source>
</evidence>
<dbReference type="InterPro" id="IPR000515">
    <property type="entry name" value="MetI-like"/>
</dbReference>
<evidence type="ECO:0000256" key="4">
    <source>
        <dbReference type="ARBA" id="ARBA00022519"/>
    </source>
</evidence>
<dbReference type="EMBL" id="JAOQNS010000004">
    <property type="protein sequence ID" value="MCW2307335.1"/>
    <property type="molecule type" value="Genomic_DNA"/>
</dbReference>
<feature type="transmembrane region" description="Helical" evidence="8">
    <location>
        <begin position="196"/>
        <end position="213"/>
    </location>
</feature>
<accession>A0ABT3HAB6</accession>
<feature type="transmembrane region" description="Helical" evidence="8">
    <location>
        <begin position="109"/>
        <end position="133"/>
    </location>
</feature>
<comment type="caution">
    <text evidence="10">The sequence shown here is derived from an EMBL/GenBank/DDBJ whole genome shotgun (WGS) entry which is preliminary data.</text>
</comment>
<dbReference type="CDD" id="cd06261">
    <property type="entry name" value="TM_PBP2"/>
    <property type="match status" value="1"/>
</dbReference>
<evidence type="ECO:0000256" key="2">
    <source>
        <dbReference type="ARBA" id="ARBA00022448"/>
    </source>
</evidence>
<keyword evidence="2 8" id="KW-0813">Transport</keyword>
<dbReference type="PANTHER" id="PTHR43357:SF4">
    <property type="entry name" value="INNER MEMBRANE ABC TRANSPORTER PERMEASE PROTEIN YDCV"/>
    <property type="match status" value="1"/>
</dbReference>
<comment type="subcellular location">
    <subcellularLocation>
        <location evidence="1">Cell inner membrane</location>
        <topology evidence="1">Multi-pass membrane protein</topology>
    </subcellularLocation>
    <subcellularLocation>
        <location evidence="8">Cell membrane</location>
        <topology evidence="8">Multi-pass membrane protein</topology>
    </subcellularLocation>
</comment>